<reference evidence="1 2" key="1">
    <citation type="journal article" date="2015" name="J. Virol.">
        <title>The genome of the nucleopolyhedrosis-causing virus from Tipula oleracea sheds new light on the Nudiviridae family.</title>
        <authorList>
            <person name="Bezier A."/>
            <person name="Theze J."/>
            <person name="Gavory F."/>
            <person name="Gaillard J."/>
            <person name="Poulain J."/>
            <person name="Drezen J.M."/>
            <person name="Herniou E.A."/>
        </authorList>
    </citation>
    <scope>NUCLEOTIDE SEQUENCE [LARGE SCALE GENOMIC DNA]</scope>
    <source>
        <strain evidence="1">35</strain>
    </source>
</reference>
<protein>
    <submittedName>
        <fullName evidence="1">Uncharacterized protein</fullName>
    </submittedName>
</protein>
<dbReference type="Proteomes" id="UP000201058">
    <property type="component" value="Segment"/>
</dbReference>
<name>A0A0B4VFC7_9VIRU</name>
<organism evidence="1 2">
    <name type="scientific">Tipula oleracea nudivirus</name>
    <dbReference type="NCBI Taxonomy" id="1546257"/>
    <lineage>
        <taxon>Viruses</taxon>
        <taxon>Viruses incertae sedis</taxon>
        <taxon>Naldaviricetes</taxon>
        <taxon>Lefavirales</taxon>
        <taxon>Nudiviridae</taxon>
        <taxon>Deltanudivirus</taxon>
        <taxon>Deltanudivirus tipoleraceae</taxon>
    </lineage>
</organism>
<keyword evidence="2" id="KW-1185">Reference proteome</keyword>
<dbReference type="KEGG" id="vg:22921749"/>
<accession>A0A0B4VFC7</accession>
<proteinExistence type="predicted"/>
<dbReference type="GeneID" id="22921749"/>
<dbReference type="EMBL" id="KM610234">
    <property type="protein sequence ID" value="AJD20095.1"/>
    <property type="molecule type" value="Genomic_DNA"/>
</dbReference>
<evidence type="ECO:0000313" key="2">
    <source>
        <dbReference type="Proteomes" id="UP000201058"/>
    </source>
</evidence>
<evidence type="ECO:0000313" key="1">
    <source>
        <dbReference type="EMBL" id="AJD20095.1"/>
    </source>
</evidence>
<dbReference type="RefSeq" id="YP_009116682.1">
    <property type="nucleotide sequence ID" value="NC_026242.1"/>
</dbReference>
<sequence>MDIGNKRIHSLQHQNILLSKNEYFNFKSYTRYVNDNEELEPTVWIDVYSLVDFLQIKLDEIDMVLLKCNEYIWTWEQIRHDLPMDGCDSKERFVNTAGILKFIEFTSRDDGLNISKLFENILIPLLEHPNDPFRISKNIQTLF</sequence>
<gene>
    <name evidence="1" type="ORF">TONV_035</name>
</gene>